<evidence type="ECO:0000256" key="3">
    <source>
        <dbReference type="ARBA" id="ARBA00022630"/>
    </source>
</evidence>
<dbReference type="OrthoDB" id="9768666at2"/>
<evidence type="ECO:0000256" key="1">
    <source>
        <dbReference type="ARBA" id="ARBA00001974"/>
    </source>
</evidence>
<dbReference type="InterPro" id="IPR050260">
    <property type="entry name" value="FAD-bd_OxRdtase"/>
</dbReference>
<dbReference type="SUPFAM" id="SSF51905">
    <property type="entry name" value="FAD/NAD(P)-binding domain"/>
    <property type="match status" value="2"/>
</dbReference>
<dbReference type="RefSeq" id="WP_121440765.1">
    <property type="nucleotide sequence ID" value="NZ_RCDA01000001.1"/>
</dbReference>
<comment type="caution">
    <text evidence="6">The sequence shown here is derived from an EMBL/GenBank/DDBJ whole genome shotgun (WGS) entry which is preliminary data.</text>
</comment>
<dbReference type="PRINTS" id="PR00411">
    <property type="entry name" value="PNDRDTASEI"/>
</dbReference>
<proteinExistence type="inferred from homology"/>
<dbReference type="Proteomes" id="UP000275461">
    <property type="component" value="Unassembled WGS sequence"/>
</dbReference>
<reference evidence="6 7" key="1">
    <citation type="submission" date="2018-10" db="EMBL/GenBank/DDBJ databases">
        <title>Genomic Encyclopedia of Type Strains, Phase IV (KMG-IV): sequencing the most valuable type-strain genomes for metagenomic binning, comparative biology and taxonomic classification.</title>
        <authorList>
            <person name="Goeker M."/>
        </authorList>
    </citation>
    <scope>NUCLEOTIDE SEQUENCE [LARGE SCALE GENOMIC DNA]</scope>
    <source>
        <strain evidence="6 7">DSM 12769</strain>
    </source>
</reference>
<dbReference type="Pfam" id="PF07992">
    <property type="entry name" value="Pyr_redox_2"/>
    <property type="match status" value="1"/>
</dbReference>
<dbReference type="PANTHER" id="PTHR43429:SF3">
    <property type="entry name" value="NITRITE REDUCTASE [NAD(P)H]"/>
    <property type="match status" value="1"/>
</dbReference>
<keyword evidence="4" id="KW-0274">FAD</keyword>
<dbReference type="PANTHER" id="PTHR43429">
    <property type="entry name" value="PYRIDINE NUCLEOTIDE-DISULFIDE OXIDOREDUCTASE DOMAIN-CONTAINING"/>
    <property type="match status" value="1"/>
</dbReference>
<organism evidence="6 7">
    <name type="scientific">Alkalispirillum mobile</name>
    <dbReference type="NCBI Taxonomy" id="85925"/>
    <lineage>
        <taxon>Bacteria</taxon>
        <taxon>Pseudomonadati</taxon>
        <taxon>Pseudomonadota</taxon>
        <taxon>Gammaproteobacteria</taxon>
        <taxon>Chromatiales</taxon>
        <taxon>Ectothiorhodospiraceae</taxon>
        <taxon>Alkalispirillum</taxon>
    </lineage>
</organism>
<evidence type="ECO:0000256" key="2">
    <source>
        <dbReference type="ARBA" id="ARBA00006442"/>
    </source>
</evidence>
<evidence type="ECO:0000256" key="4">
    <source>
        <dbReference type="ARBA" id="ARBA00022827"/>
    </source>
</evidence>
<comment type="similarity">
    <text evidence="2">Belongs to the FAD-dependent oxidoreductase family.</text>
</comment>
<feature type="domain" description="FAD/NAD(P)-binding" evidence="5">
    <location>
        <begin position="1"/>
        <end position="282"/>
    </location>
</feature>
<accession>A0A498C4X2</accession>
<keyword evidence="7" id="KW-1185">Reference proteome</keyword>
<dbReference type="EMBL" id="RCDA01000001">
    <property type="protein sequence ID" value="RLK50263.1"/>
    <property type="molecule type" value="Genomic_DNA"/>
</dbReference>
<protein>
    <submittedName>
        <fullName evidence="6">Pyridine nucleotide-disulfide oxidoreductase</fullName>
    </submittedName>
</protein>
<dbReference type="AlphaFoldDB" id="A0A498C4X2"/>
<dbReference type="InterPro" id="IPR023753">
    <property type="entry name" value="FAD/NAD-binding_dom"/>
</dbReference>
<evidence type="ECO:0000313" key="7">
    <source>
        <dbReference type="Proteomes" id="UP000275461"/>
    </source>
</evidence>
<comment type="cofactor">
    <cofactor evidence="1">
        <name>FAD</name>
        <dbReference type="ChEBI" id="CHEBI:57692"/>
    </cofactor>
</comment>
<dbReference type="Gene3D" id="3.50.50.60">
    <property type="entry name" value="FAD/NAD(P)-binding domain"/>
    <property type="match status" value="2"/>
</dbReference>
<name>A0A498C4X2_9GAMM</name>
<keyword evidence="3" id="KW-0285">Flavoprotein</keyword>
<gene>
    <name evidence="6" type="ORF">DFR31_0154</name>
</gene>
<dbReference type="PRINTS" id="PR00368">
    <property type="entry name" value="FADPNR"/>
</dbReference>
<evidence type="ECO:0000313" key="6">
    <source>
        <dbReference type="EMBL" id="RLK50263.1"/>
    </source>
</evidence>
<dbReference type="GO" id="GO:0016491">
    <property type="term" value="F:oxidoreductase activity"/>
    <property type="evidence" value="ECO:0007669"/>
    <property type="project" value="InterPro"/>
</dbReference>
<evidence type="ECO:0000259" key="5">
    <source>
        <dbReference type="Pfam" id="PF07992"/>
    </source>
</evidence>
<dbReference type="InterPro" id="IPR036188">
    <property type="entry name" value="FAD/NAD-bd_sf"/>
</dbReference>
<sequence>MQHVIVGAGPAGVVAAERLRKLDPQADIKLLTREPAPPYSRMAIPYYLVEQIPESGTWLRKQQDHFDRLGIEIVEGAVNRLDTAGHEAHLSDGRTLTYDRLLLATGSSPVIPPLPGMDREGVHTCWTLADARAILQRARRDARVVLIGAGFIGSIILEALVTRGTRLTVVEQGDRMVPRMMDADAGDLIRRWCESRGVAVRTSETVTGVAEGPPGGHPLAVELGNGDALPADLVIVSAGVRSNTDYLGGSGIEVDQGIRVDNRLQTTLPDVFAAGDVAQGPDFSTGGWSVHAVQPTSVDHGQVAASNMAGRTRHYHGSLLMNVLDTLGLISTSFGQWQGVEGGDSTALLDRERFRYLRLQFQDDTIVGANSLGLTEHVGVLRGLIEGQVRLGKWKERLEADPTRLMEAYLGCTQAIGRPSPKEAPA</sequence>